<reference evidence="1" key="1">
    <citation type="submission" date="2019-03" db="EMBL/GenBank/DDBJ databases">
        <title>Single cell metagenomics reveals metabolic interactions within the superorganism composed of flagellate Streblomastix strix and complex community of Bacteroidetes bacteria on its surface.</title>
        <authorList>
            <person name="Treitli S.C."/>
            <person name="Kolisko M."/>
            <person name="Husnik F."/>
            <person name="Keeling P."/>
            <person name="Hampl V."/>
        </authorList>
    </citation>
    <scope>NUCLEOTIDE SEQUENCE</scope>
    <source>
        <strain evidence="1">STM</strain>
    </source>
</reference>
<name>A0A5J4R5T4_9ZZZZ</name>
<organism evidence="1">
    <name type="scientific">termite gut metagenome</name>
    <dbReference type="NCBI Taxonomy" id="433724"/>
    <lineage>
        <taxon>unclassified sequences</taxon>
        <taxon>metagenomes</taxon>
        <taxon>organismal metagenomes</taxon>
    </lineage>
</organism>
<evidence type="ECO:0000313" key="1">
    <source>
        <dbReference type="EMBL" id="KAA6328471.1"/>
    </source>
</evidence>
<feature type="non-terminal residue" evidence="1">
    <location>
        <position position="1"/>
    </location>
</feature>
<proteinExistence type="predicted"/>
<gene>
    <name evidence="1" type="ORF">EZS27_022635</name>
</gene>
<protein>
    <submittedName>
        <fullName evidence="1">Uncharacterized protein</fullName>
    </submittedName>
</protein>
<comment type="caution">
    <text evidence="1">The sequence shown here is derived from an EMBL/GenBank/DDBJ whole genome shotgun (WGS) entry which is preliminary data.</text>
</comment>
<dbReference type="AlphaFoldDB" id="A0A5J4R5T4"/>
<sequence>YIPRALPSIDLFFTLLADISDIFRTKRDMGGNSCGGFSVFHYGGSLPVRLYAKIKHWRIQVLTATN</sequence>
<dbReference type="EMBL" id="SNRY01001815">
    <property type="protein sequence ID" value="KAA6328471.1"/>
    <property type="molecule type" value="Genomic_DNA"/>
</dbReference>
<accession>A0A5J4R5T4</accession>